<evidence type="ECO:0000256" key="2">
    <source>
        <dbReference type="ARBA" id="ARBA00022980"/>
    </source>
</evidence>
<feature type="region of interest" description="Disordered" evidence="6">
    <location>
        <begin position="43"/>
        <end position="80"/>
    </location>
</feature>
<dbReference type="InterPro" id="IPR038380">
    <property type="entry name" value="Ribosomal_bS21_sf"/>
</dbReference>
<dbReference type="Proteomes" id="UP000263268">
    <property type="component" value="Unassembled WGS sequence"/>
</dbReference>
<accession>A0A3D6BRY5</accession>
<dbReference type="AlphaFoldDB" id="A0A3D6BRY5"/>
<evidence type="ECO:0000313" key="8">
    <source>
        <dbReference type="Proteomes" id="UP000263268"/>
    </source>
</evidence>
<dbReference type="EMBL" id="DPRK01000168">
    <property type="protein sequence ID" value="HCY81953.1"/>
    <property type="molecule type" value="Genomic_DNA"/>
</dbReference>
<dbReference type="Pfam" id="PF01165">
    <property type="entry name" value="Ribosomal_S21"/>
    <property type="match status" value="1"/>
</dbReference>
<organism evidence="7 8">
    <name type="scientific">Xanthomarina gelatinilytica</name>
    <dbReference type="NCBI Taxonomy" id="1137281"/>
    <lineage>
        <taxon>Bacteria</taxon>
        <taxon>Pseudomonadati</taxon>
        <taxon>Bacteroidota</taxon>
        <taxon>Flavobacteriia</taxon>
        <taxon>Flavobacteriales</taxon>
        <taxon>Flavobacteriaceae</taxon>
        <taxon>Xanthomarina</taxon>
    </lineage>
</organism>
<evidence type="ECO:0000256" key="1">
    <source>
        <dbReference type="ARBA" id="ARBA00006640"/>
    </source>
</evidence>
<dbReference type="NCBIfam" id="TIGR00030">
    <property type="entry name" value="S21p"/>
    <property type="match status" value="1"/>
</dbReference>
<proteinExistence type="inferred from homology"/>
<dbReference type="HAMAP" id="MF_00358">
    <property type="entry name" value="Ribosomal_bS21"/>
    <property type="match status" value="1"/>
</dbReference>
<sequence length="80" mass="9994">MKKQCNVSVTSKQCRGNTERMIRRFLKKVKKERIIEEIKDRRRYKKPSVKKKEKRIKAQRARIRQELKKQRAKERRNRKK</sequence>
<dbReference type="GO" id="GO:1990904">
    <property type="term" value="C:ribonucleoprotein complex"/>
    <property type="evidence" value="ECO:0007669"/>
    <property type="project" value="UniProtKB-KW"/>
</dbReference>
<name>A0A3D6BRY5_9FLAO</name>
<dbReference type="InterPro" id="IPR001911">
    <property type="entry name" value="Ribosomal_bS21"/>
</dbReference>
<dbReference type="GO" id="GO:0005840">
    <property type="term" value="C:ribosome"/>
    <property type="evidence" value="ECO:0007669"/>
    <property type="project" value="UniProtKB-KW"/>
</dbReference>
<dbReference type="GO" id="GO:0003735">
    <property type="term" value="F:structural constituent of ribosome"/>
    <property type="evidence" value="ECO:0007669"/>
    <property type="project" value="InterPro"/>
</dbReference>
<feature type="compositionally biased region" description="Basic residues" evidence="6">
    <location>
        <begin position="70"/>
        <end position="80"/>
    </location>
</feature>
<keyword evidence="2 5" id="KW-0689">Ribosomal protein</keyword>
<comment type="caution">
    <text evidence="7">The sequence shown here is derived from an EMBL/GenBank/DDBJ whole genome shotgun (WGS) entry which is preliminary data.</text>
</comment>
<evidence type="ECO:0000256" key="5">
    <source>
        <dbReference type="HAMAP-Rule" id="MF_00358"/>
    </source>
</evidence>
<evidence type="ECO:0000313" key="7">
    <source>
        <dbReference type="EMBL" id="HCY81953.1"/>
    </source>
</evidence>
<dbReference type="Gene3D" id="1.20.5.1150">
    <property type="entry name" value="Ribosomal protein S8"/>
    <property type="match status" value="1"/>
</dbReference>
<dbReference type="GO" id="GO:0006412">
    <property type="term" value="P:translation"/>
    <property type="evidence" value="ECO:0007669"/>
    <property type="project" value="UniProtKB-UniRule"/>
</dbReference>
<protein>
    <recommendedName>
        <fullName evidence="4 5">Small ribosomal subunit protein bS21</fullName>
    </recommendedName>
</protein>
<keyword evidence="3 5" id="KW-0687">Ribonucleoprotein</keyword>
<evidence type="ECO:0000256" key="4">
    <source>
        <dbReference type="ARBA" id="ARBA00035135"/>
    </source>
</evidence>
<comment type="similarity">
    <text evidence="1 5">Belongs to the bacterial ribosomal protein bS21 family.</text>
</comment>
<evidence type="ECO:0000256" key="6">
    <source>
        <dbReference type="SAM" id="MobiDB-lite"/>
    </source>
</evidence>
<reference evidence="7 8" key="1">
    <citation type="journal article" date="2018" name="Nat. Biotechnol.">
        <title>A standardized bacterial taxonomy based on genome phylogeny substantially revises the tree of life.</title>
        <authorList>
            <person name="Parks D.H."/>
            <person name="Chuvochina M."/>
            <person name="Waite D.W."/>
            <person name="Rinke C."/>
            <person name="Skarshewski A."/>
            <person name="Chaumeil P.A."/>
            <person name="Hugenholtz P."/>
        </authorList>
    </citation>
    <scope>NUCLEOTIDE SEQUENCE [LARGE SCALE GENOMIC DNA]</scope>
    <source>
        <strain evidence="7">UBA10227</strain>
    </source>
</reference>
<evidence type="ECO:0000256" key="3">
    <source>
        <dbReference type="ARBA" id="ARBA00023274"/>
    </source>
</evidence>
<gene>
    <name evidence="5 7" type="primary">rpsU</name>
    <name evidence="7" type="ORF">DHV22_10320</name>
</gene>
<feature type="compositionally biased region" description="Basic residues" evidence="6">
    <location>
        <begin position="43"/>
        <end position="62"/>
    </location>
</feature>